<gene>
    <name evidence="1" type="ORF">V7V80_03850</name>
</gene>
<dbReference type="RefSeq" id="WP_339548610.1">
    <property type="nucleotide sequence ID" value="NZ_JBBHLD010000002.1"/>
</dbReference>
<dbReference type="InterPro" id="IPR009731">
    <property type="entry name" value="P-like"/>
</dbReference>
<comment type="caution">
    <text evidence="1">The sequence shown here is derived from an EMBL/GenBank/DDBJ whole genome shotgun (WGS) entry which is preliminary data.</text>
</comment>
<keyword evidence="2" id="KW-1185">Reference proteome</keyword>
<evidence type="ECO:0000313" key="1">
    <source>
        <dbReference type="EMBL" id="MEJ5903811.1"/>
    </source>
</evidence>
<sequence length="253" mass="27412">MSAQPKLRSVTQIMAATKNVPAEVQAPAKQLDQRTTKVVNALFLELQAIFPAWKQAWPDDDALMAAKRSWIKSFAAAGINTLEQIRFGIQKCRLLGTDFAPSSGKFIKLCQPTPEEMGIPPLARALAEALENFHPSRAGSRAWTHAAVRHAALQCEAQNLGSMEVERAEKVFGRAYDITIRMLVAGEPLGDIATGIGHDSQKSLSELADEYASHRQARLLGLQQIPTSAAACRAHLLAKLNIKRAGQPAGEGV</sequence>
<dbReference type="EMBL" id="JBBHLD010000002">
    <property type="protein sequence ID" value="MEJ5903811.1"/>
    <property type="molecule type" value="Genomic_DNA"/>
</dbReference>
<accession>A0ABU8R1Q4</accession>
<proteinExistence type="predicted"/>
<organism evidence="1 2">
    <name type="scientific">Pseudomonas kermanshahensis</name>
    <dbReference type="NCBI Taxonomy" id="2745482"/>
    <lineage>
        <taxon>Bacteria</taxon>
        <taxon>Pseudomonadati</taxon>
        <taxon>Pseudomonadota</taxon>
        <taxon>Gammaproteobacteria</taxon>
        <taxon>Pseudomonadales</taxon>
        <taxon>Pseudomonadaceae</taxon>
        <taxon>Pseudomonas</taxon>
    </lineage>
</organism>
<dbReference type="Pfam" id="PF06992">
    <property type="entry name" value="Phage_lambda_P"/>
    <property type="match status" value="1"/>
</dbReference>
<name>A0ABU8R1Q4_9PSED</name>
<protein>
    <submittedName>
        <fullName evidence="1">Replication protein P</fullName>
    </submittedName>
</protein>
<dbReference type="Proteomes" id="UP001377692">
    <property type="component" value="Unassembled WGS sequence"/>
</dbReference>
<reference evidence="1 2" key="1">
    <citation type="submission" date="2024-02" db="EMBL/GenBank/DDBJ databases">
        <title>Identification of pathogenicity and growth-promoting functions of Pseudomonas putida variants.</title>
        <authorList>
            <person name="Sun J."/>
        </authorList>
    </citation>
    <scope>NUCLEOTIDE SEQUENCE [LARGE SCALE GENOMIC DNA]</scope>
    <source>
        <strain evidence="1 2">A04</strain>
    </source>
</reference>
<evidence type="ECO:0000313" key="2">
    <source>
        <dbReference type="Proteomes" id="UP001377692"/>
    </source>
</evidence>